<dbReference type="InterPro" id="IPR000182">
    <property type="entry name" value="GNAT_dom"/>
</dbReference>
<protein>
    <submittedName>
        <fullName evidence="4">GNAT family N-acetyltransferase</fullName>
    </submittedName>
</protein>
<feature type="domain" description="N-acetyltransferase" evidence="3">
    <location>
        <begin position="12"/>
        <end position="173"/>
    </location>
</feature>
<name>A0ABY7M814_9CHLR</name>
<evidence type="ECO:0000313" key="5">
    <source>
        <dbReference type="Proteomes" id="UP001212803"/>
    </source>
</evidence>
<dbReference type="Proteomes" id="UP001212803">
    <property type="component" value="Chromosome"/>
</dbReference>
<keyword evidence="2" id="KW-0012">Acyltransferase</keyword>
<dbReference type="Gene3D" id="3.40.630.30">
    <property type="match status" value="1"/>
</dbReference>
<keyword evidence="5" id="KW-1185">Reference proteome</keyword>
<dbReference type="CDD" id="cd04301">
    <property type="entry name" value="NAT_SF"/>
    <property type="match status" value="1"/>
</dbReference>
<gene>
    <name evidence="4" type="ORF">O0235_00680</name>
</gene>
<reference evidence="4 5" key="1">
    <citation type="journal article" date="2023" name="ISME J.">
        <title>Thermophilic Dehalococcoidia with unusual traits shed light on an unexpected past.</title>
        <authorList>
            <person name="Palmer M."/>
            <person name="Covington J.K."/>
            <person name="Zhou E.M."/>
            <person name="Thomas S.C."/>
            <person name="Habib N."/>
            <person name="Seymour C.O."/>
            <person name="Lai D."/>
            <person name="Johnston J."/>
            <person name="Hashimi A."/>
            <person name="Jiao J.Y."/>
            <person name="Muok A.R."/>
            <person name="Liu L."/>
            <person name="Xian W.D."/>
            <person name="Zhi X.Y."/>
            <person name="Li M.M."/>
            <person name="Silva L.P."/>
            <person name="Bowen B.P."/>
            <person name="Louie K."/>
            <person name="Briegel A."/>
            <person name="Pett-Ridge J."/>
            <person name="Weber P.K."/>
            <person name="Tocheva E.I."/>
            <person name="Woyke T."/>
            <person name="Northen T.R."/>
            <person name="Mayali X."/>
            <person name="Li W.J."/>
            <person name="Hedlund B.P."/>
        </authorList>
    </citation>
    <scope>NUCLEOTIDE SEQUENCE [LARGE SCALE GENOMIC DNA]</scope>
    <source>
        <strain evidence="4 5">YIM 72310</strain>
    </source>
</reference>
<organism evidence="4 5">
    <name type="scientific">Tepidiforma flava</name>
    <dbReference type="NCBI Taxonomy" id="3004094"/>
    <lineage>
        <taxon>Bacteria</taxon>
        <taxon>Bacillati</taxon>
        <taxon>Chloroflexota</taxon>
        <taxon>Tepidiformia</taxon>
        <taxon>Tepidiformales</taxon>
        <taxon>Tepidiformaceae</taxon>
        <taxon>Tepidiforma</taxon>
    </lineage>
</organism>
<dbReference type="InterPro" id="IPR016181">
    <property type="entry name" value="Acyl_CoA_acyltransferase"/>
</dbReference>
<dbReference type="PROSITE" id="PS51186">
    <property type="entry name" value="GNAT"/>
    <property type="match status" value="1"/>
</dbReference>
<dbReference type="EMBL" id="CP115149">
    <property type="protein sequence ID" value="WBL36169.1"/>
    <property type="molecule type" value="Genomic_DNA"/>
</dbReference>
<accession>A0ABY7M814</accession>
<dbReference type="RefSeq" id="WP_270056694.1">
    <property type="nucleotide sequence ID" value="NZ_CP115149.1"/>
</dbReference>
<dbReference type="PANTHER" id="PTHR43877">
    <property type="entry name" value="AMINOALKYLPHOSPHONATE N-ACETYLTRANSFERASE-RELATED-RELATED"/>
    <property type="match status" value="1"/>
</dbReference>
<dbReference type="SUPFAM" id="SSF55729">
    <property type="entry name" value="Acyl-CoA N-acyltransferases (Nat)"/>
    <property type="match status" value="1"/>
</dbReference>
<evidence type="ECO:0000313" key="4">
    <source>
        <dbReference type="EMBL" id="WBL36169.1"/>
    </source>
</evidence>
<proteinExistence type="predicted"/>
<dbReference type="InterPro" id="IPR050832">
    <property type="entry name" value="Bact_Acetyltransf"/>
</dbReference>
<dbReference type="Pfam" id="PF00583">
    <property type="entry name" value="Acetyltransf_1"/>
    <property type="match status" value="1"/>
</dbReference>
<evidence type="ECO:0000256" key="2">
    <source>
        <dbReference type="ARBA" id="ARBA00023315"/>
    </source>
</evidence>
<evidence type="ECO:0000259" key="3">
    <source>
        <dbReference type="PROSITE" id="PS51186"/>
    </source>
</evidence>
<sequence>MATPRPVPLTAFQVRPAVAADAGTLYPLWLRAREHNARVDPRIVLAPVAPEQFEAALRSQVERGTASVFVAECGGDIAGFISGAIESAGPDRLPERHATIGYLWVEPMYRRRGIARALVGAIARWAAAIDGVRHFEMPVLAADEEAARFWAALGFRPFIARLWAPLEPGRRPSREPALPRSPR</sequence>
<evidence type="ECO:0000256" key="1">
    <source>
        <dbReference type="ARBA" id="ARBA00022679"/>
    </source>
</evidence>
<keyword evidence="1" id="KW-0808">Transferase</keyword>